<gene>
    <name evidence="2" type="ORF">NCTC13067_00268</name>
</gene>
<feature type="region of interest" description="Disordered" evidence="1">
    <location>
        <begin position="33"/>
        <end position="70"/>
    </location>
</feature>
<accession>A0A379E1M9</accession>
<reference evidence="2 3" key="1">
    <citation type="submission" date="2018-06" db="EMBL/GenBank/DDBJ databases">
        <authorList>
            <consortium name="Pathogen Informatics"/>
            <person name="Doyle S."/>
        </authorList>
    </citation>
    <scope>NUCLEOTIDE SEQUENCE [LARGE SCALE GENOMIC DNA]</scope>
    <source>
        <strain evidence="2 3">NCTC13067</strain>
    </source>
</reference>
<dbReference type="Proteomes" id="UP000255469">
    <property type="component" value="Unassembled WGS sequence"/>
</dbReference>
<evidence type="ECO:0000313" key="2">
    <source>
        <dbReference type="EMBL" id="SUB86623.1"/>
    </source>
</evidence>
<organism evidence="2 3">
    <name type="scientific">Prevotella denticola</name>
    <dbReference type="NCBI Taxonomy" id="28129"/>
    <lineage>
        <taxon>Bacteria</taxon>
        <taxon>Pseudomonadati</taxon>
        <taxon>Bacteroidota</taxon>
        <taxon>Bacteroidia</taxon>
        <taxon>Bacteroidales</taxon>
        <taxon>Prevotellaceae</taxon>
        <taxon>Prevotella</taxon>
    </lineage>
</organism>
<sequence length="149" mass="16892">MFKTPGRHQTVLGRILTQSVFFPMKCSRQISRTHAKDSSRVSHQSQRPGTLFPTAGNRVPDSRERVSRPVGNTAQCRTIRRRLCSIRGEAGYGRITPSASSCARLRWSSSWKSFFCRTKSVPRYFSFTILLAASSSGVPLKRMRPSKRR</sequence>
<evidence type="ECO:0000313" key="3">
    <source>
        <dbReference type="Proteomes" id="UP000255469"/>
    </source>
</evidence>
<dbReference type="AlphaFoldDB" id="A0A379E1M9"/>
<protein>
    <submittedName>
        <fullName evidence="2">Uncharacterized protein</fullName>
    </submittedName>
</protein>
<name>A0A379E1M9_9BACT</name>
<dbReference type="EMBL" id="UGTM01000001">
    <property type="protein sequence ID" value="SUB86623.1"/>
    <property type="molecule type" value="Genomic_DNA"/>
</dbReference>
<evidence type="ECO:0000256" key="1">
    <source>
        <dbReference type="SAM" id="MobiDB-lite"/>
    </source>
</evidence>
<proteinExistence type="predicted"/>